<dbReference type="Proteomes" id="UP001237152">
    <property type="component" value="Segment"/>
</dbReference>
<dbReference type="EMBL" id="MK174290">
    <property type="protein sequence ID" value="QBZ81188.1"/>
    <property type="molecule type" value="Genomic_DNA"/>
</dbReference>
<gene>
    <name evidence="2" type="ORF">pclt_cds_595</name>
</gene>
<dbReference type="InterPro" id="IPR052050">
    <property type="entry name" value="SecEffector_AnkRepeat"/>
</dbReference>
<dbReference type="PANTHER" id="PTHR46586:SF3">
    <property type="entry name" value="ANKYRIN REPEAT-CONTAINING PROTEIN"/>
    <property type="match status" value="1"/>
</dbReference>
<evidence type="ECO:0008006" key="4">
    <source>
        <dbReference type="Google" id="ProtNLM"/>
    </source>
</evidence>
<feature type="compositionally biased region" description="Basic residues" evidence="1">
    <location>
        <begin position="489"/>
        <end position="501"/>
    </location>
</feature>
<dbReference type="Gene3D" id="1.25.40.20">
    <property type="entry name" value="Ankyrin repeat-containing domain"/>
    <property type="match status" value="1"/>
</dbReference>
<feature type="region of interest" description="Disordered" evidence="1">
    <location>
        <begin position="459"/>
        <end position="501"/>
    </location>
</feature>
<feature type="region of interest" description="Disordered" evidence="1">
    <location>
        <begin position="312"/>
        <end position="418"/>
    </location>
</feature>
<accession>A0A4D6EI70</accession>
<feature type="compositionally biased region" description="Low complexity" evidence="1">
    <location>
        <begin position="399"/>
        <end position="418"/>
    </location>
</feature>
<feature type="compositionally biased region" description="Basic and acidic residues" evidence="1">
    <location>
        <begin position="368"/>
        <end position="379"/>
    </location>
</feature>
<evidence type="ECO:0000313" key="2">
    <source>
        <dbReference type="EMBL" id="QBZ81188.1"/>
    </source>
</evidence>
<dbReference type="SUPFAM" id="SSF48403">
    <property type="entry name" value="Ankyrin repeat"/>
    <property type="match status" value="1"/>
</dbReference>
<proteinExistence type="predicted"/>
<dbReference type="PANTHER" id="PTHR46586">
    <property type="entry name" value="ANKYRIN REPEAT-CONTAINING PROTEIN"/>
    <property type="match status" value="1"/>
</dbReference>
<evidence type="ECO:0000313" key="3">
    <source>
        <dbReference type="Proteomes" id="UP001237152"/>
    </source>
</evidence>
<sequence>MAASGAGVHATATAWVGAQELDLDTCACAAAQGHHDVILRLRLAGCPWDATTCTAAAAAGRLDTLKFLRSYDEALGGVPCPWDETTCAAAAASGRIDVIAWLRDGNDPCPWDARTMAAAAARGHYRMIYWLCGMRWGAARARTRVPRDGTSWRARHRCPCDPTVFAAAAATGQIGIMSALYARGVPWDASVCAAAADNGHLDALVWLRARQPPCPWDERTTQGAASGGHQDCLAMALAGGCPVFVDHVKPTTTTVYAAAPPESSAHTAGILLPAFDDDSATTPSAKTTLTDDILCTAPHAYLASVNVPEPDACTPASPSTDQYAPRSPDAVAGTSPSVHCDWADQGEDVDGSAHDHKGGNCRSGGNLIKHDRLQEEAQRAPRHRSGTKERAKRERRAQAAKAAAATATTTTTTTATVHPPATAPAAVAVPALGRKLWTAVVRPEFSFAAVAAAISTGSSEASCSQPEPHTSVTTPGAPKSPLPFVGLPKARRHKRGGKGRR</sequence>
<name>A0A4D6EI70_9VIRU</name>
<dbReference type="InterPro" id="IPR036770">
    <property type="entry name" value="Ankyrin_rpt-contain_sf"/>
</dbReference>
<evidence type="ECO:0000256" key="1">
    <source>
        <dbReference type="SAM" id="MobiDB-lite"/>
    </source>
</evidence>
<reference evidence="2" key="1">
    <citation type="journal article" date="2019" name="Front. Microbiol.">
        <title>Pandoravirus Celtis Illustrates the Microevolution Processes at Work in the Giant Pandoraviridae Genomes.</title>
        <authorList>
            <person name="Legendre M."/>
            <person name="Alempic J.M."/>
            <person name="Philippe N."/>
            <person name="Lartigue A."/>
            <person name="Jeudy S."/>
            <person name="Poirot O."/>
            <person name="Ta N.T."/>
            <person name="Nin S."/>
            <person name="Coute Y."/>
            <person name="Abergel C."/>
            <person name="Claverie J.M."/>
        </authorList>
    </citation>
    <scope>NUCLEOTIDE SEQUENCE</scope>
</reference>
<feature type="compositionally biased region" description="Polar residues" evidence="1">
    <location>
        <begin position="459"/>
        <end position="474"/>
    </location>
</feature>
<organism evidence="2 3">
    <name type="scientific">Pandoravirus celtis</name>
    <dbReference type="NCBI Taxonomy" id="2568002"/>
    <lineage>
        <taxon>Viruses</taxon>
        <taxon>Pandoravirus</taxon>
    </lineage>
</organism>
<protein>
    <recommendedName>
        <fullName evidence="4">Ankyrin repeat domain containing protein</fullName>
    </recommendedName>
</protein>